<dbReference type="GO" id="GO:0006874">
    <property type="term" value="P:intracellular calcium ion homeostasis"/>
    <property type="evidence" value="ECO:0007669"/>
    <property type="project" value="TreeGrafter"/>
</dbReference>
<dbReference type="InterPro" id="IPR004837">
    <property type="entry name" value="NaCa_Exmemb"/>
</dbReference>
<evidence type="ECO:0000256" key="7">
    <source>
        <dbReference type="ARBA" id="ARBA00023136"/>
    </source>
</evidence>
<evidence type="ECO:0000313" key="11">
    <source>
        <dbReference type="Proteomes" id="UP000838756"/>
    </source>
</evidence>
<evidence type="ECO:0000256" key="5">
    <source>
        <dbReference type="ARBA" id="ARBA00022692"/>
    </source>
</evidence>
<keyword evidence="5 8" id="KW-0812">Transmembrane</keyword>
<dbReference type="InterPro" id="IPR004481">
    <property type="entry name" value="K/Na/Ca-exchanger"/>
</dbReference>
<evidence type="ECO:0000256" key="2">
    <source>
        <dbReference type="ARBA" id="ARBA00005364"/>
    </source>
</evidence>
<keyword evidence="4" id="KW-0813">Transport</keyword>
<comment type="similarity">
    <text evidence="2">Belongs to the Ca(2+):cation antiporter (CaCA) (TC 2.A.19) family. SLC24A subfamily.</text>
</comment>
<proteinExistence type="inferred from homology"/>
<feature type="transmembrane region" description="Helical" evidence="8">
    <location>
        <begin position="64"/>
        <end position="83"/>
    </location>
</feature>
<dbReference type="AlphaFoldDB" id="A0A8S4QJH3"/>
<keyword evidence="6 8" id="KW-1133">Transmembrane helix</keyword>
<dbReference type="Pfam" id="PF01699">
    <property type="entry name" value="Na_Ca_ex"/>
    <property type="match status" value="1"/>
</dbReference>
<keyword evidence="4" id="KW-0106">Calcium</keyword>
<sequence length="129" mass="13696">AGATFMAAASSSPELFINCVGTFVTEGDLGVGAIVGSAVFNVLAVPACCALVAGKVIELDWWSVSRDCMMYAVAVVALILTLLDDKVYWYEALLLVLMYTFYILEGVSILYASEPAILTGGRVTTNIQT</sequence>
<name>A0A8S4QJH3_9NEOP</name>
<evidence type="ECO:0000259" key="9">
    <source>
        <dbReference type="Pfam" id="PF01699"/>
    </source>
</evidence>
<evidence type="ECO:0000256" key="1">
    <source>
        <dbReference type="ARBA" id="ARBA00004141"/>
    </source>
</evidence>
<accession>A0A8S4QJH3</accession>
<comment type="caution">
    <text evidence="10">The sequence shown here is derived from an EMBL/GenBank/DDBJ whole genome shotgun (WGS) entry which is preliminary data.</text>
</comment>
<feature type="transmembrane region" description="Helical" evidence="8">
    <location>
        <begin position="89"/>
        <end position="112"/>
    </location>
</feature>
<comment type="subcellular location">
    <subcellularLocation>
        <location evidence="1">Membrane</location>
        <topology evidence="1">Multi-pass membrane protein</topology>
    </subcellularLocation>
</comment>
<dbReference type="GO" id="GO:0005262">
    <property type="term" value="F:calcium channel activity"/>
    <property type="evidence" value="ECO:0007669"/>
    <property type="project" value="TreeGrafter"/>
</dbReference>
<dbReference type="OrthoDB" id="2127281at2759"/>
<feature type="domain" description="Sodium/calcium exchanger membrane region" evidence="9">
    <location>
        <begin position="1"/>
        <end position="104"/>
    </location>
</feature>
<keyword evidence="11" id="KW-1185">Reference proteome</keyword>
<evidence type="ECO:0000256" key="8">
    <source>
        <dbReference type="SAM" id="Phobius"/>
    </source>
</evidence>
<evidence type="ECO:0000313" key="10">
    <source>
        <dbReference type="EMBL" id="CAH2210674.1"/>
    </source>
</evidence>
<keyword evidence="4" id="KW-0406">Ion transport</keyword>
<dbReference type="InterPro" id="IPR044880">
    <property type="entry name" value="NCX_ion-bd_dom_sf"/>
</dbReference>
<dbReference type="Proteomes" id="UP000838756">
    <property type="component" value="Unassembled WGS sequence"/>
</dbReference>
<dbReference type="EMBL" id="CAKXAJ010008013">
    <property type="protein sequence ID" value="CAH2210674.1"/>
    <property type="molecule type" value="Genomic_DNA"/>
</dbReference>
<keyword evidence="7 8" id="KW-0472">Membrane</keyword>
<gene>
    <name evidence="10" type="primary">jg17510</name>
    <name evidence="10" type="ORF">PAEG_LOCUS2563</name>
</gene>
<keyword evidence="3" id="KW-0050">Antiport</keyword>
<dbReference type="PANTHER" id="PTHR10846">
    <property type="entry name" value="SODIUM/POTASSIUM/CALCIUM EXCHANGER"/>
    <property type="match status" value="1"/>
</dbReference>
<dbReference type="PANTHER" id="PTHR10846:SF73">
    <property type="entry name" value="SODIUM_CALCIUM EXCHANGER MEMBRANE REGION DOMAIN-CONTAINING PROTEIN"/>
    <property type="match status" value="1"/>
</dbReference>
<organism evidence="10 11">
    <name type="scientific">Pararge aegeria aegeria</name>
    <dbReference type="NCBI Taxonomy" id="348720"/>
    <lineage>
        <taxon>Eukaryota</taxon>
        <taxon>Metazoa</taxon>
        <taxon>Ecdysozoa</taxon>
        <taxon>Arthropoda</taxon>
        <taxon>Hexapoda</taxon>
        <taxon>Insecta</taxon>
        <taxon>Pterygota</taxon>
        <taxon>Neoptera</taxon>
        <taxon>Endopterygota</taxon>
        <taxon>Lepidoptera</taxon>
        <taxon>Glossata</taxon>
        <taxon>Ditrysia</taxon>
        <taxon>Papilionoidea</taxon>
        <taxon>Nymphalidae</taxon>
        <taxon>Satyrinae</taxon>
        <taxon>Satyrini</taxon>
        <taxon>Parargina</taxon>
        <taxon>Pararge</taxon>
    </lineage>
</organism>
<dbReference type="GO" id="GO:0008273">
    <property type="term" value="F:calcium, potassium:sodium antiporter activity"/>
    <property type="evidence" value="ECO:0007669"/>
    <property type="project" value="TreeGrafter"/>
</dbReference>
<protein>
    <submittedName>
        <fullName evidence="10">Jg17510 protein</fullName>
    </submittedName>
</protein>
<evidence type="ECO:0000256" key="4">
    <source>
        <dbReference type="ARBA" id="ARBA00022568"/>
    </source>
</evidence>
<feature type="non-terminal residue" evidence="10">
    <location>
        <position position="1"/>
    </location>
</feature>
<keyword evidence="4" id="KW-0109">Calcium transport</keyword>
<feature type="transmembrane region" description="Helical" evidence="8">
    <location>
        <begin position="31"/>
        <end position="52"/>
    </location>
</feature>
<evidence type="ECO:0000256" key="6">
    <source>
        <dbReference type="ARBA" id="ARBA00022989"/>
    </source>
</evidence>
<dbReference type="GO" id="GO:0005886">
    <property type="term" value="C:plasma membrane"/>
    <property type="evidence" value="ECO:0007669"/>
    <property type="project" value="TreeGrafter"/>
</dbReference>
<evidence type="ECO:0000256" key="3">
    <source>
        <dbReference type="ARBA" id="ARBA00022449"/>
    </source>
</evidence>
<dbReference type="Gene3D" id="1.20.1420.30">
    <property type="entry name" value="NCX, central ion-binding region"/>
    <property type="match status" value="1"/>
</dbReference>
<reference evidence="10" key="1">
    <citation type="submission" date="2022-03" db="EMBL/GenBank/DDBJ databases">
        <authorList>
            <person name="Lindestad O."/>
        </authorList>
    </citation>
    <scope>NUCLEOTIDE SEQUENCE</scope>
</reference>